<name>A0A518CWT3_9BACT</name>
<dbReference type="AlphaFoldDB" id="A0A518CWT3"/>
<sequence length="772" mass="82348">MTFRTTRVGASFGLALLGCVGLAVWVLRSASSDAPFVIEQEQVAGLATPPGVDADLAQDGTRIQGLRASERAALADFELGIETDAALAAADPDRLVRFFDPEGQLLTQSVRAVVVTTAGIPLDAQVTGWLERPEADHPQLLLVAGDGLVPRHVSIGSAGPIDLVLHRAGSVELRVIDVDERPVLGRYVRIHLGQGGELTRAHDQRGSSPGRPFEVRQLGHGVSFSSRLASDELVPPYSTPERTARSWVNAVTKRRDRHGIAPEVVVDMLTSGGGGYSDAEGRVRVASLDPSEGYRWSVYGGCSAMEPELVETVGDRRISSADGVVVEPDRRTTYTAIVEDHGTIAVGFDTTGLGAVEHAAVKLERRDGQLGDAGADRQRGEAQRLLEESDGGIVSLRFRGLPPGDYRLSVLCGSYARGLRFDERAFTVDDAAVDLGVLGQDLERTTIAFGVTDPFGRPVTLPEIAQVEPKVTLTFVGPLERAGRPAGGGDWPPRSRVLFDLALPPLGAVVVEGLEWQEYSVDVDVYRHASSIGEVLEVVPDERPARVRVRPDSETIVPLHVAAAMHTTIAVETDRSVLGGYGTARLVLVAESTDYRVLPYVALPDAGRSTISFYPCPAGTFRLVGRVERTVVPAQPDGVMVCSPFSVPTGRGMLVDTIVHLTAEYSEDPVVVTASIGATIEGRVLFEGPLPLNPRVRAVPLDPFLSSLSSMRAVSFVERVADEPGVGSFFISGLVPNSTYAVGRYGEQITTGAEGSVARVELGVEFSDAEGE</sequence>
<evidence type="ECO:0000313" key="1">
    <source>
        <dbReference type="EMBL" id="QDU83683.1"/>
    </source>
</evidence>
<dbReference type="PROSITE" id="PS51257">
    <property type="entry name" value="PROKAR_LIPOPROTEIN"/>
    <property type="match status" value="1"/>
</dbReference>
<dbReference type="EMBL" id="CP036290">
    <property type="protein sequence ID" value="QDU83683.1"/>
    <property type="molecule type" value="Genomic_DNA"/>
</dbReference>
<gene>
    <name evidence="1" type="ORF">Pla163_07840</name>
</gene>
<dbReference type="Proteomes" id="UP000319342">
    <property type="component" value="Chromosome"/>
</dbReference>
<organism evidence="1 2">
    <name type="scientific">Rohdeia mirabilis</name>
    <dbReference type="NCBI Taxonomy" id="2528008"/>
    <lineage>
        <taxon>Bacteria</taxon>
        <taxon>Pseudomonadati</taxon>
        <taxon>Planctomycetota</taxon>
        <taxon>Planctomycetia</taxon>
        <taxon>Planctomycetia incertae sedis</taxon>
        <taxon>Rohdeia</taxon>
    </lineage>
</organism>
<evidence type="ECO:0000313" key="2">
    <source>
        <dbReference type="Proteomes" id="UP000319342"/>
    </source>
</evidence>
<protein>
    <submittedName>
        <fullName evidence="1">Uncharacterized protein</fullName>
    </submittedName>
</protein>
<proteinExistence type="predicted"/>
<accession>A0A518CWT3</accession>
<keyword evidence="2" id="KW-1185">Reference proteome</keyword>
<reference evidence="1 2" key="1">
    <citation type="submission" date="2019-02" db="EMBL/GenBank/DDBJ databases">
        <title>Deep-cultivation of Planctomycetes and their phenomic and genomic characterization uncovers novel biology.</title>
        <authorList>
            <person name="Wiegand S."/>
            <person name="Jogler M."/>
            <person name="Boedeker C."/>
            <person name="Pinto D."/>
            <person name="Vollmers J."/>
            <person name="Rivas-Marin E."/>
            <person name="Kohn T."/>
            <person name="Peeters S.H."/>
            <person name="Heuer A."/>
            <person name="Rast P."/>
            <person name="Oberbeckmann S."/>
            <person name="Bunk B."/>
            <person name="Jeske O."/>
            <person name="Meyerdierks A."/>
            <person name="Storesund J.E."/>
            <person name="Kallscheuer N."/>
            <person name="Luecker S."/>
            <person name="Lage O.M."/>
            <person name="Pohl T."/>
            <person name="Merkel B.J."/>
            <person name="Hornburger P."/>
            <person name="Mueller R.-W."/>
            <person name="Bruemmer F."/>
            <person name="Labrenz M."/>
            <person name="Spormann A.M."/>
            <person name="Op den Camp H."/>
            <person name="Overmann J."/>
            <person name="Amann R."/>
            <person name="Jetten M.S.M."/>
            <person name="Mascher T."/>
            <person name="Medema M.H."/>
            <person name="Devos D.P."/>
            <person name="Kaster A.-K."/>
            <person name="Ovreas L."/>
            <person name="Rohde M."/>
            <person name="Galperin M.Y."/>
            <person name="Jogler C."/>
        </authorList>
    </citation>
    <scope>NUCLEOTIDE SEQUENCE [LARGE SCALE GENOMIC DNA]</scope>
    <source>
        <strain evidence="1 2">Pla163</strain>
    </source>
</reference>